<accession>A0A8K0J4J7</accession>
<reference evidence="1" key="1">
    <citation type="journal article" date="2020" name="bioRxiv">
        <title>Whole genome comparisons of ergot fungi reveals the divergence and evolution of species within the genus Claviceps are the result of varying mechanisms driving genome evolution and host range expansion.</title>
        <authorList>
            <person name="Wyka S.A."/>
            <person name="Mondo S.J."/>
            <person name="Liu M."/>
            <person name="Dettman J."/>
            <person name="Nalam V."/>
            <person name="Broders K.D."/>
        </authorList>
    </citation>
    <scope>NUCLEOTIDE SEQUENCE</scope>
    <source>
        <strain evidence="1">CCC 489</strain>
    </source>
</reference>
<organism evidence="1 2">
    <name type="scientific">Claviceps africana</name>
    <dbReference type="NCBI Taxonomy" id="83212"/>
    <lineage>
        <taxon>Eukaryota</taxon>
        <taxon>Fungi</taxon>
        <taxon>Dikarya</taxon>
        <taxon>Ascomycota</taxon>
        <taxon>Pezizomycotina</taxon>
        <taxon>Sordariomycetes</taxon>
        <taxon>Hypocreomycetidae</taxon>
        <taxon>Hypocreales</taxon>
        <taxon>Clavicipitaceae</taxon>
        <taxon>Claviceps</taxon>
    </lineage>
</organism>
<evidence type="ECO:0000313" key="2">
    <source>
        <dbReference type="Proteomes" id="UP000811619"/>
    </source>
</evidence>
<dbReference type="Proteomes" id="UP000811619">
    <property type="component" value="Unassembled WGS sequence"/>
</dbReference>
<dbReference type="EMBL" id="SRPY01000441">
    <property type="protein sequence ID" value="KAG5923642.1"/>
    <property type="molecule type" value="Genomic_DNA"/>
</dbReference>
<gene>
    <name evidence="1" type="ORF">E4U42_004909</name>
</gene>
<protein>
    <submittedName>
        <fullName evidence="1">Uncharacterized protein</fullName>
    </submittedName>
</protein>
<keyword evidence="2" id="KW-1185">Reference proteome</keyword>
<comment type="caution">
    <text evidence="1">The sequence shown here is derived from an EMBL/GenBank/DDBJ whole genome shotgun (WGS) entry which is preliminary data.</text>
</comment>
<name>A0A8K0J4J7_9HYPO</name>
<evidence type="ECO:0000313" key="1">
    <source>
        <dbReference type="EMBL" id="KAG5923642.1"/>
    </source>
</evidence>
<sequence length="100" mass="10868">MGPRTKHCQLLPEADPLKLMAALGIKVHQQLTSKSMFVGCVLGDVNPALRSGTCERGDNPTDIDSCEAKRECEDERFPGRDEVWVGLGVDAGEEKSMHGT</sequence>
<proteinExistence type="predicted"/>
<dbReference type="AlphaFoldDB" id="A0A8K0J4J7"/>